<dbReference type="Proteomes" id="UP001152049">
    <property type="component" value="Unassembled WGS sequence"/>
</dbReference>
<sequence>MFFQTFSEAANEACDLKHRKLLFCEISEVEQAMRLGPDLPTVEEYVTNRMQTSAVYIICFFFEYGSDIMLPIEVLTDPDMPNATVWA</sequence>
<keyword evidence="2" id="KW-1185">Reference proteome</keyword>
<accession>A0A9W8VCD9</accession>
<dbReference type="AlphaFoldDB" id="A0A9W8VCD9"/>
<organism evidence="1 2">
    <name type="scientific">Fusarium torreyae</name>
    <dbReference type="NCBI Taxonomy" id="1237075"/>
    <lineage>
        <taxon>Eukaryota</taxon>
        <taxon>Fungi</taxon>
        <taxon>Dikarya</taxon>
        <taxon>Ascomycota</taxon>
        <taxon>Pezizomycotina</taxon>
        <taxon>Sordariomycetes</taxon>
        <taxon>Hypocreomycetidae</taxon>
        <taxon>Hypocreales</taxon>
        <taxon>Nectriaceae</taxon>
        <taxon>Fusarium</taxon>
    </lineage>
</organism>
<protein>
    <submittedName>
        <fullName evidence="1">Uncharacterized protein</fullName>
    </submittedName>
</protein>
<evidence type="ECO:0000313" key="2">
    <source>
        <dbReference type="Proteomes" id="UP001152049"/>
    </source>
</evidence>
<reference evidence="1" key="1">
    <citation type="submission" date="2022-09" db="EMBL/GenBank/DDBJ databases">
        <title>Fusarium specimens isolated from Avocado Roots.</title>
        <authorList>
            <person name="Stajich J."/>
            <person name="Roper C."/>
            <person name="Heimlech-Rivalta G."/>
        </authorList>
    </citation>
    <scope>NUCLEOTIDE SEQUENCE</scope>
    <source>
        <strain evidence="1">CF00136</strain>
    </source>
</reference>
<dbReference type="EMBL" id="JAOQAZ010000028">
    <property type="protein sequence ID" value="KAJ4251361.1"/>
    <property type="molecule type" value="Genomic_DNA"/>
</dbReference>
<name>A0A9W8VCD9_9HYPO</name>
<dbReference type="OrthoDB" id="2861623at2759"/>
<dbReference type="Pfam" id="PF19086">
    <property type="entry name" value="Terpene_syn_C_2"/>
    <property type="match status" value="1"/>
</dbReference>
<proteinExistence type="predicted"/>
<gene>
    <name evidence="1" type="ORF">NW762_011342</name>
</gene>
<evidence type="ECO:0000313" key="1">
    <source>
        <dbReference type="EMBL" id="KAJ4251361.1"/>
    </source>
</evidence>
<dbReference type="SUPFAM" id="SSF48576">
    <property type="entry name" value="Terpenoid synthases"/>
    <property type="match status" value="1"/>
</dbReference>
<dbReference type="InterPro" id="IPR008949">
    <property type="entry name" value="Isoprenoid_synthase_dom_sf"/>
</dbReference>
<comment type="caution">
    <text evidence="1">The sequence shown here is derived from an EMBL/GenBank/DDBJ whole genome shotgun (WGS) entry which is preliminary data.</text>
</comment>
<dbReference type="Gene3D" id="1.10.600.10">
    <property type="entry name" value="Farnesyl Diphosphate Synthase"/>
    <property type="match status" value="1"/>
</dbReference>